<reference evidence="2" key="2">
    <citation type="submission" date="2025-08" db="UniProtKB">
        <authorList>
            <consortium name="RefSeq"/>
        </authorList>
    </citation>
    <scope>IDENTIFICATION</scope>
    <source>
        <tissue evidence="2">Whole plant</tissue>
    </source>
</reference>
<dbReference type="KEGG" id="adu:110272994"/>
<reference evidence="1" key="1">
    <citation type="journal article" date="2016" name="Nat. Genet.">
        <title>The genome sequences of Arachis duranensis and Arachis ipaensis, the diploid ancestors of cultivated peanut.</title>
        <authorList>
            <person name="Bertioli D.J."/>
            <person name="Cannon S.B."/>
            <person name="Froenicke L."/>
            <person name="Huang G."/>
            <person name="Farmer A.D."/>
            <person name="Cannon E.K."/>
            <person name="Liu X."/>
            <person name="Gao D."/>
            <person name="Clevenger J."/>
            <person name="Dash S."/>
            <person name="Ren L."/>
            <person name="Moretzsohn M.C."/>
            <person name="Shirasawa K."/>
            <person name="Huang W."/>
            <person name="Vidigal B."/>
            <person name="Abernathy B."/>
            <person name="Chu Y."/>
            <person name="Niederhuth C.E."/>
            <person name="Umale P."/>
            <person name="Araujo A.C."/>
            <person name="Kozik A."/>
            <person name="Kim K.D."/>
            <person name="Burow M.D."/>
            <person name="Varshney R.K."/>
            <person name="Wang X."/>
            <person name="Zhang X."/>
            <person name="Barkley N."/>
            <person name="Guimaraes P.M."/>
            <person name="Isobe S."/>
            <person name="Guo B."/>
            <person name="Liao B."/>
            <person name="Stalker H.T."/>
            <person name="Schmitz R.J."/>
            <person name="Scheffler B.E."/>
            <person name="Leal-Bertioli S.C."/>
            <person name="Xun X."/>
            <person name="Jackson S.A."/>
            <person name="Michelmore R."/>
            <person name="Ozias-Akins P."/>
        </authorList>
    </citation>
    <scope>NUCLEOTIDE SEQUENCE [LARGE SCALE GENOMIC DNA]</scope>
    <source>
        <strain evidence="1">cv. V14167</strain>
    </source>
</reference>
<accession>A0A6P5M877</accession>
<evidence type="ECO:0000313" key="2">
    <source>
        <dbReference type="RefSeq" id="XP_020981469.1"/>
    </source>
</evidence>
<keyword evidence="1" id="KW-1185">Reference proteome</keyword>
<dbReference type="Proteomes" id="UP000515211">
    <property type="component" value="Chromosome 6"/>
</dbReference>
<dbReference type="InterPro" id="IPR021109">
    <property type="entry name" value="Peptidase_aspartic_dom_sf"/>
</dbReference>
<protein>
    <submittedName>
        <fullName evidence="2">Uncharacterized protein LOC110272994</fullName>
    </submittedName>
</protein>
<evidence type="ECO:0000313" key="1">
    <source>
        <dbReference type="Proteomes" id="UP000515211"/>
    </source>
</evidence>
<dbReference type="GeneID" id="110272994"/>
<sequence>MPLYAKFMKELLTNKRNWKESEIMMLTKECSAIIQKDLLEKMQDPGSFLIPYTIGDITIQRALCDIIANDVNASTILGRSFLATKRAHIDVQKGELTLRVNDEQVVLNVLEALQHPSDSERYMRVNFIEPLI</sequence>
<dbReference type="PANTHER" id="PTHR33067">
    <property type="entry name" value="RNA-DIRECTED DNA POLYMERASE-RELATED"/>
    <property type="match status" value="1"/>
</dbReference>
<dbReference type="Gene3D" id="2.40.70.10">
    <property type="entry name" value="Acid Proteases"/>
    <property type="match status" value="1"/>
</dbReference>
<proteinExistence type="predicted"/>
<gene>
    <name evidence="2" type="primary">LOC110272994</name>
</gene>
<dbReference type="PANTHER" id="PTHR33067:SF9">
    <property type="entry name" value="RNA-DIRECTED DNA POLYMERASE"/>
    <property type="match status" value="1"/>
</dbReference>
<organism evidence="1 2">
    <name type="scientific">Arachis duranensis</name>
    <name type="common">Wild peanut</name>
    <dbReference type="NCBI Taxonomy" id="130453"/>
    <lineage>
        <taxon>Eukaryota</taxon>
        <taxon>Viridiplantae</taxon>
        <taxon>Streptophyta</taxon>
        <taxon>Embryophyta</taxon>
        <taxon>Tracheophyta</taxon>
        <taxon>Spermatophyta</taxon>
        <taxon>Magnoliopsida</taxon>
        <taxon>eudicotyledons</taxon>
        <taxon>Gunneridae</taxon>
        <taxon>Pentapetalae</taxon>
        <taxon>rosids</taxon>
        <taxon>fabids</taxon>
        <taxon>Fabales</taxon>
        <taxon>Fabaceae</taxon>
        <taxon>Papilionoideae</taxon>
        <taxon>50 kb inversion clade</taxon>
        <taxon>dalbergioids sensu lato</taxon>
        <taxon>Dalbergieae</taxon>
        <taxon>Pterocarpus clade</taxon>
        <taxon>Arachis</taxon>
    </lineage>
</organism>
<dbReference type="AlphaFoldDB" id="A0A6P5M877"/>
<dbReference type="RefSeq" id="XP_020981469.1">
    <property type="nucleotide sequence ID" value="XM_021125810.1"/>
</dbReference>
<name>A0A6P5M877_ARADU</name>